<dbReference type="AlphaFoldDB" id="A0A9D2TTS3"/>
<comment type="caution">
    <text evidence="1">The sequence shown here is derived from an EMBL/GenBank/DDBJ whole genome shotgun (WGS) entry which is preliminary data.</text>
</comment>
<dbReference type="InterPro" id="IPR020256">
    <property type="entry name" value="Spore_coat_CotJA"/>
</dbReference>
<evidence type="ECO:0000313" key="1">
    <source>
        <dbReference type="EMBL" id="HJC89233.1"/>
    </source>
</evidence>
<gene>
    <name evidence="1" type="ORF">H9926_14650</name>
</gene>
<dbReference type="EMBL" id="DWVS01000380">
    <property type="protein sequence ID" value="HJC89233.1"/>
    <property type="molecule type" value="Genomic_DNA"/>
</dbReference>
<name>A0A9D2TTS3_9FIRM</name>
<reference evidence="1" key="2">
    <citation type="submission" date="2021-04" db="EMBL/GenBank/DDBJ databases">
        <authorList>
            <person name="Gilroy R."/>
        </authorList>
    </citation>
    <scope>NUCLEOTIDE SEQUENCE</scope>
    <source>
        <strain evidence="1">ChiBcec1-1630</strain>
    </source>
</reference>
<protein>
    <submittedName>
        <fullName evidence="1">Spore coat associated protein CotJA</fullName>
    </submittedName>
</protein>
<evidence type="ECO:0000313" key="2">
    <source>
        <dbReference type="Proteomes" id="UP000823922"/>
    </source>
</evidence>
<organism evidence="1 2">
    <name type="scientific">Candidatus Eisenbergiella intestinigallinarum</name>
    <dbReference type="NCBI Taxonomy" id="2838549"/>
    <lineage>
        <taxon>Bacteria</taxon>
        <taxon>Bacillati</taxon>
        <taxon>Bacillota</taxon>
        <taxon>Clostridia</taxon>
        <taxon>Lachnospirales</taxon>
        <taxon>Lachnospiraceae</taxon>
        <taxon>Eisenbergiella</taxon>
    </lineage>
</organism>
<dbReference type="Proteomes" id="UP000823922">
    <property type="component" value="Unassembled WGS sequence"/>
</dbReference>
<reference evidence="1" key="1">
    <citation type="journal article" date="2021" name="PeerJ">
        <title>Extensive microbial diversity within the chicken gut microbiome revealed by metagenomics and culture.</title>
        <authorList>
            <person name="Gilroy R."/>
            <person name="Ravi A."/>
            <person name="Getino M."/>
            <person name="Pursley I."/>
            <person name="Horton D.L."/>
            <person name="Alikhan N.F."/>
            <person name="Baker D."/>
            <person name="Gharbi K."/>
            <person name="Hall N."/>
            <person name="Watson M."/>
            <person name="Adriaenssens E.M."/>
            <person name="Foster-Nyarko E."/>
            <person name="Jarju S."/>
            <person name="Secka A."/>
            <person name="Antonio M."/>
            <person name="Oren A."/>
            <person name="Chaudhuri R.R."/>
            <person name="La Ragione R."/>
            <person name="Hildebrand F."/>
            <person name="Pallen M.J."/>
        </authorList>
    </citation>
    <scope>NUCLEOTIDE SEQUENCE</scope>
    <source>
        <strain evidence="1">ChiBcec1-1630</strain>
    </source>
</reference>
<sequence length="57" mass="6681">MQDTNHKNEFLDQLPLAMAYVPWQRMTGIFENLEEAFCCGTIFPELNKPFTGRRCVK</sequence>
<accession>A0A9D2TTS3</accession>
<dbReference type="Pfam" id="PF11007">
    <property type="entry name" value="CotJA"/>
    <property type="match status" value="1"/>
</dbReference>
<proteinExistence type="predicted"/>